<accession>A0ABD2NPT1</accession>
<feature type="compositionally biased region" description="Low complexity" evidence="1">
    <location>
        <begin position="30"/>
        <end position="41"/>
    </location>
</feature>
<comment type="caution">
    <text evidence="2">The sequence shown here is derived from an EMBL/GenBank/DDBJ whole genome shotgun (WGS) entry which is preliminary data.</text>
</comment>
<proteinExistence type="predicted"/>
<evidence type="ECO:0000313" key="2">
    <source>
        <dbReference type="EMBL" id="KAL3280619.1"/>
    </source>
</evidence>
<feature type="compositionally biased region" description="Basic and acidic residues" evidence="1">
    <location>
        <begin position="140"/>
        <end position="150"/>
    </location>
</feature>
<protein>
    <submittedName>
        <fullName evidence="2">Uncharacterized protein</fullName>
    </submittedName>
</protein>
<reference evidence="2 3" key="1">
    <citation type="journal article" date="2021" name="BMC Biol.">
        <title>Horizontally acquired antibacterial genes associated with adaptive radiation of ladybird beetles.</title>
        <authorList>
            <person name="Li H.S."/>
            <person name="Tang X.F."/>
            <person name="Huang Y.H."/>
            <person name="Xu Z.Y."/>
            <person name="Chen M.L."/>
            <person name="Du X.Y."/>
            <person name="Qiu B.Y."/>
            <person name="Chen P.T."/>
            <person name="Zhang W."/>
            <person name="Slipinski A."/>
            <person name="Escalona H.E."/>
            <person name="Waterhouse R.M."/>
            <person name="Zwick A."/>
            <person name="Pang H."/>
        </authorList>
    </citation>
    <scope>NUCLEOTIDE SEQUENCE [LARGE SCALE GENOMIC DNA]</scope>
    <source>
        <strain evidence="2">SYSU2018</strain>
    </source>
</reference>
<evidence type="ECO:0000256" key="1">
    <source>
        <dbReference type="SAM" id="MobiDB-lite"/>
    </source>
</evidence>
<evidence type="ECO:0000313" key="3">
    <source>
        <dbReference type="Proteomes" id="UP001516400"/>
    </source>
</evidence>
<gene>
    <name evidence="2" type="ORF">HHI36_003856</name>
</gene>
<keyword evidence="3" id="KW-1185">Reference proteome</keyword>
<name>A0ABD2NPT1_9CUCU</name>
<sequence length="287" mass="31395">MDPNHITSKLDEGVNLDSQTEENMEVESQLPPTTLSPPTDLVDSELSKRVVPTQSEGATGEVVAASGAAEPVSTPAAAESETERLTLKQKMLEEAAKKRQKRLLAKSVTVNKTNPSGKELSGARSTSPSGASSTARKRLRSDGRARERRQCPTRMPRGIRVGVILSDFPEVQIKILQDANFEAYSVTAPQAEPISFLEGTARPGWLQITCLGDQCAWLPHARLAISGPSTASAKTWLEHSSLDLRVLTAILTGHYRLRNRLNKLAFIEYSSCRLCEEDIESMEHVMC</sequence>
<organism evidence="2 3">
    <name type="scientific">Cryptolaemus montrouzieri</name>
    <dbReference type="NCBI Taxonomy" id="559131"/>
    <lineage>
        <taxon>Eukaryota</taxon>
        <taxon>Metazoa</taxon>
        <taxon>Ecdysozoa</taxon>
        <taxon>Arthropoda</taxon>
        <taxon>Hexapoda</taxon>
        <taxon>Insecta</taxon>
        <taxon>Pterygota</taxon>
        <taxon>Neoptera</taxon>
        <taxon>Endopterygota</taxon>
        <taxon>Coleoptera</taxon>
        <taxon>Polyphaga</taxon>
        <taxon>Cucujiformia</taxon>
        <taxon>Coccinelloidea</taxon>
        <taxon>Coccinellidae</taxon>
        <taxon>Scymninae</taxon>
        <taxon>Scymnini</taxon>
        <taxon>Cryptolaemus</taxon>
    </lineage>
</organism>
<dbReference type="EMBL" id="JABFTP020000144">
    <property type="protein sequence ID" value="KAL3280619.1"/>
    <property type="molecule type" value="Genomic_DNA"/>
</dbReference>
<dbReference type="AlphaFoldDB" id="A0ABD2NPT1"/>
<dbReference type="Proteomes" id="UP001516400">
    <property type="component" value="Unassembled WGS sequence"/>
</dbReference>
<feature type="compositionally biased region" description="Polar residues" evidence="1">
    <location>
        <begin position="123"/>
        <end position="134"/>
    </location>
</feature>
<feature type="region of interest" description="Disordered" evidence="1">
    <location>
        <begin position="1"/>
        <end position="83"/>
    </location>
</feature>
<feature type="region of interest" description="Disordered" evidence="1">
    <location>
        <begin position="98"/>
        <end position="151"/>
    </location>
</feature>